<gene>
    <name evidence="2" type="ORF">QTP70_025712</name>
</gene>
<name>A0AAE0V7G3_9TELE</name>
<evidence type="ECO:0000313" key="3">
    <source>
        <dbReference type="Proteomes" id="UP001274896"/>
    </source>
</evidence>
<dbReference type="InterPro" id="IPR020394">
    <property type="entry name" value="Uncharacterised_FAM23-like_TM"/>
</dbReference>
<dbReference type="EMBL" id="JAUCMX010000005">
    <property type="protein sequence ID" value="KAK3546287.1"/>
    <property type="molecule type" value="Genomic_DNA"/>
</dbReference>
<accession>A0AAE0V7G3</accession>
<dbReference type="PANTHER" id="PTHR31453">
    <property type="entry name" value="TRANSMEMBRANE PROTEIN 236"/>
    <property type="match status" value="1"/>
</dbReference>
<keyword evidence="1" id="KW-0812">Transmembrane</keyword>
<comment type="caution">
    <text evidence="2">The sequence shown here is derived from an EMBL/GenBank/DDBJ whole genome shotgun (WGS) entry which is preliminary data.</text>
</comment>
<keyword evidence="1" id="KW-0472">Membrane</keyword>
<evidence type="ECO:0000256" key="1">
    <source>
        <dbReference type="SAM" id="Phobius"/>
    </source>
</evidence>
<feature type="non-terminal residue" evidence="2">
    <location>
        <position position="1"/>
    </location>
</feature>
<feature type="transmembrane region" description="Helical" evidence="1">
    <location>
        <begin position="52"/>
        <end position="75"/>
    </location>
</feature>
<reference evidence="2" key="1">
    <citation type="submission" date="2023-06" db="EMBL/GenBank/DDBJ databases">
        <title>Male Hemibagrus guttatus genome.</title>
        <authorList>
            <person name="Bian C."/>
        </authorList>
    </citation>
    <scope>NUCLEOTIDE SEQUENCE</scope>
    <source>
        <strain evidence="2">Male_cb2023</strain>
        <tissue evidence="2">Muscle</tissue>
    </source>
</reference>
<dbReference type="Proteomes" id="UP001274896">
    <property type="component" value="Unassembled WGS sequence"/>
</dbReference>
<keyword evidence="1" id="KW-1133">Transmembrane helix</keyword>
<feature type="transmembrane region" description="Helical" evidence="1">
    <location>
        <begin position="96"/>
        <end position="115"/>
    </location>
</feature>
<keyword evidence="3" id="KW-1185">Reference proteome</keyword>
<protein>
    <submittedName>
        <fullName evidence="2">Uncharacterized protein</fullName>
    </submittedName>
</protein>
<feature type="transmembrane region" description="Helical" evidence="1">
    <location>
        <begin position="7"/>
        <end position="32"/>
    </location>
</feature>
<proteinExistence type="predicted"/>
<evidence type="ECO:0000313" key="2">
    <source>
        <dbReference type="EMBL" id="KAK3546287.1"/>
    </source>
</evidence>
<feature type="transmembrane region" description="Helical" evidence="1">
    <location>
        <begin position="127"/>
        <end position="146"/>
    </location>
</feature>
<sequence length="157" mass="17776">MGSGSRIKFAICEVIQFAAFCVPFFIVMQRFAFILAQAKRQMQPSGGNSSMAYWLTVSSSVAYLTTVALLVWLPIKYMVFMKKKALVGRKKWRPVALAYVLLSTLPTFAFLIASSEVQIRNDMQVDTFTELPVSLVLFSLILIDIVERIRHCRLTGR</sequence>
<dbReference type="PANTHER" id="PTHR31453:SF2">
    <property type="entry name" value="TRANSMEMBRANE PROTEIN 236"/>
    <property type="match status" value="1"/>
</dbReference>
<dbReference type="AlphaFoldDB" id="A0AAE0V7G3"/>
<organism evidence="2 3">
    <name type="scientific">Hemibagrus guttatus</name>
    <dbReference type="NCBI Taxonomy" id="175788"/>
    <lineage>
        <taxon>Eukaryota</taxon>
        <taxon>Metazoa</taxon>
        <taxon>Chordata</taxon>
        <taxon>Craniata</taxon>
        <taxon>Vertebrata</taxon>
        <taxon>Euteleostomi</taxon>
        <taxon>Actinopterygii</taxon>
        <taxon>Neopterygii</taxon>
        <taxon>Teleostei</taxon>
        <taxon>Ostariophysi</taxon>
        <taxon>Siluriformes</taxon>
        <taxon>Bagridae</taxon>
        <taxon>Hemibagrus</taxon>
    </lineage>
</organism>